<accession>A0A8D8W6B4</accession>
<dbReference type="EMBL" id="HBUF01153514">
    <property type="protein sequence ID" value="CAG6648647.1"/>
    <property type="molecule type" value="Transcribed_RNA"/>
</dbReference>
<dbReference type="EMBL" id="HBUF01153513">
    <property type="protein sequence ID" value="CAG6648645.1"/>
    <property type="molecule type" value="Transcribed_RNA"/>
</dbReference>
<sequence>MDPVVEEEEEVLVEVLRVREITIRPTTQTVTIRTPPTLQTTRARTPTTPPISIATVTIATKPVRATHQARRTTHWRAAFIQARVTSVGRERRACARANR</sequence>
<dbReference type="AlphaFoldDB" id="A0A8D8W6B4"/>
<organism evidence="1">
    <name type="scientific">Cacopsylla melanoneura</name>
    <dbReference type="NCBI Taxonomy" id="428564"/>
    <lineage>
        <taxon>Eukaryota</taxon>
        <taxon>Metazoa</taxon>
        <taxon>Ecdysozoa</taxon>
        <taxon>Arthropoda</taxon>
        <taxon>Hexapoda</taxon>
        <taxon>Insecta</taxon>
        <taxon>Pterygota</taxon>
        <taxon>Neoptera</taxon>
        <taxon>Paraneoptera</taxon>
        <taxon>Hemiptera</taxon>
        <taxon>Sternorrhyncha</taxon>
        <taxon>Psylloidea</taxon>
        <taxon>Psyllidae</taxon>
        <taxon>Psyllinae</taxon>
        <taxon>Cacopsylla</taxon>
    </lineage>
</organism>
<proteinExistence type="predicted"/>
<protein>
    <submittedName>
        <fullName evidence="1">Uncharacterized protein</fullName>
    </submittedName>
</protein>
<name>A0A8D8W6B4_9HEMI</name>
<reference evidence="1" key="1">
    <citation type="submission" date="2021-05" db="EMBL/GenBank/DDBJ databases">
        <authorList>
            <person name="Alioto T."/>
            <person name="Alioto T."/>
            <person name="Gomez Garrido J."/>
        </authorList>
    </citation>
    <scope>NUCLEOTIDE SEQUENCE</scope>
</reference>
<dbReference type="EMBL" id="HBUF01153515">
    <property type="protein sequence ID" value="CAG6648649.1"/>
    <property type="molecule type" value="Transcribed_RNA"/>
</dbReference>
<evidence type="ECO:0000313" key="1">
    <source>
        <dbReference type="EMBL" id="CAG6648647.1"/>
    </source>
</evidence>